<evidence type="ECO:0000313" key="2">
    <source>
        <dbReference type="Proteomes" id="UP000646244"/>
    </source>
</evidence>
<comment type="caution">
    <text evidence="1">The sequence shown here is derived from an EMBL/GenBank/DDBJ whole genome shotgun (WGS) entry which is preliminary data.</text>
</comment>
<reference evidence="1" key="1">
    <citation type="journal article" date="2014" name="Int. J. Syst. Evol. Microbiol.">
        <title>Complete genome sequence of Corynebacterium casei LMG S-19264T (=DSM 44701T), isolated from a smear-ripened cheese.</title>
        <authorList>
            <consortium name="US DOE Joint Genome Institute (JGI-PGF)"/>
            <person name="Walter F."/>
            <person name="Albersmeier A."/>
            <person name="Kalinowski J."/>
            <person name="Ruckert C."/>
        </authorList>
    </citation>
    <scope>NUCLEOTIDE SEQUENCE</scope>
    <source>
        <strain evidence="1">JCM 4633</strain>
    </source>
</reference>
<gene>
    <name evidence="1" type="ORF">GCM10010507_56390</name>
</gene>
<dbReference type="AlphaFoldDB" id="A0A918U0A3"/>
<dbReference type="Proteomes" id="UP000646244">
    <property type="component" value="Unassembled WGS sequence"/>
</dbReference>
<proteinExistence type="predicted"/>
<protein>
    <submittedName>
        <fullName evidence="1">Uncharacterized protein</fullName>
    </submittedName>
</protein>
<reference evidence="1" key="2">
    <citation type="submission" date="2020-09" db="EMBL/GenBank/DDBJ databases">
        <authorList>
            <person name="Sun Q."/>
            <person name="Ohkuma M."/>
        </authorList>
    </citation>
    <scope>NUCLEOTIDE SEQUENCE</scope>
    <source>
        <strain evidence="1">JCM 4633</strain>
    </source>
</reference>
<dbReference type="EMBL" id="BMVB01000029">
    <property type="protein sequence ID" value="GHC70303.1"/>
    <property type="molecule type" value="Genomic_DNA"/>
</dbReference>
<evidence type="ECO:0000313" key="1">
    <source>
        <dbReference type="EMBL" id="GHC70303.1"/>
    </source>
</evidence>
<sequence>MDADADRDEGEIGVLGEVIADDGEVGVVPVPDVDHSGSRRFRARGRVRARLRFSHWEGCCFLDDQALDRDASPGRGPSSVWGCRRDRTAPFSASAMSVT</sequence>
<organism evidence="1 2">
    <name type="scientific">Streptomyces cinnamoneus</name>
    <name type="common">Streptoverticillium cinnamoneum</name>
    <dbReference type="NCBI Taxonomy" id="53446"/>
    <lineage>
        <taxon>Bacteria</taxon>
        <taxon>Bacillati</taxon>
        <taxon>Actinomycetota</taxon>
        <taxon>Actinomycetes</taxon>
        <taxon>Kitasatosporales</taxon>
        <taxon>Streptomycetaceae</taxon>
        <taxon>Streptomyces</taxon>
        <taxon>Streptomyces cinnamoneus group</taxon>
    </lineage>
</organism>
<name>A0A918U0A3_STRCJ</name>
<accession>A0A918U0A3</accession>